<dbReference type="EMBL" id="SMDG01000040">
    <property type="protein sequence ID" value="TCW44448.1"/>
    <property type="molecule type" value="Genomic_DNA"/>
</dbReference>
<dbReference type="Proteomes" id="UP000295285">
    <property type="component" value="Unassembled WGS sequence"/>
</dbReference>
<evidence type="ECO:0000313" key="1">
    <source>
        <dbReference type="EMBL" id="TCW44448.1"/>
    </source>
</evidence>
<evidence type="ECO:0000313" key="2">
    <source>
        <dbReference type="Proteomes" id="UP000295285"/>
    </source>
</evidence>
<accession>A0A4R4AY46</accession>
<reference evidence="1 2" key="1">
    <citation type="submission" date="2019-03" db="EMBL/GenBank/DDBJ databases">
        <title>Above-ground endophytic microbial communities from plants in different locations in the United States.</title>
        <authorList>
            <person name="Frank C."/>
        </authorList>
    </citation>
    <scope>NUCLEOTIDE SEQUENCE [LARGE SCALE GENOMIC DNA]</scope>
    <source>
        <strain evidence="1 2">LP_2_YM</strain>
    </source>
</reference>
<evidence type="ECO:0008006" key="3">
    <source>
        <dbReference type="Google" id="ProtNLM"/>
    </source>
</evidence>
<organism evidence="1 2">
    <name type="scientific">Bacillus thuringiensis</name>
    <dbReference type="NCBI Taxonomy" id="1428"/>
    <lineage>
        <taxon>Bacteria</taxon>
        <taxon>Bacillati</taxon>
        <taxon>Bacillota</taxon>
        <taxon>Bacilli</taxon>
        <taxon>Bacillales</taxon>
        <taxon>Bacillaceae</taxon>
        <taxon>Bacillus</taxon>
        <taxon>Bacillus cereus group</taxon>
    </lineage>
</organism>
<name>A0A4R4AY46_BACTU</name>
<dbReference type="AlphaFoldDB" id="A0A4R4AY46"/>
<gene>
    <name evidence="1" type="ORF">EC910_14012</name>
</gene>
<proteinExistence type="predicted"/>
<dbReference type="RefSeq" id="WP_243707116.1">
    <property type="nucleotide sequence ID" value="NZ_SMDF01000041.1"/>
</dbReference>
<sequence length="73" mass="8561">MFIEGMVEYRPGIDAERYVWKKVKSAFIERESFGFLHFPMFKESHASKREIDILLVDRDIGVTVIEVKGINIK</sequence>
<protein>
    <recommendedName>
        <fullName evidence="3">NERD domain-containing protein</fullName>
    </recommendedName>
</protein>
<comment type="caution">
    <text evidence="1">The sequence shown here is derived from an EMBL/GenBank/DDBJ whole genome shotgun (WGS) entry which is preliminary data.</text>
</comment>